<dbReference type="Proteomes" id="UP001523003">
    <property type="component" value="Unassembled WGS sequence"/>
</dbReference>
<evidence type="ECO:0000313" key="1">
    <source>
        <dbReference type="EMBL" id="MCL6230017.1"/>
    </source>
</evidence>
<dbReference type="RefSeq" id="WP_249677274.1">
    <property type="nucleotide sequence ID" value="NZ_JAMCOF010000008.1"/>
</dbReference>
<organism evidence="1 2">
    <name type="scientific">Bartonella bilalgolemii</name>
    <dbReference type="NCBI Taxonomy" id="2942911"/>
    <lineage>
        <taxon>Bacteria</taxon>
        <taxon>Pseudomonadati</taxon>
        <taxon>Pseudomonadota</taxon>
        <taxon>Alphaproteobacteria</taxon>
        <taxon>Hyphomicrobiales</taxon>
        <taxon>Bartonellaceae</taxon>
        <taxon>Bartonella</taxon>
    </lineage>
</organism>
<sequence length="597" mass="66383">MEQKKESFSFSKFWDPKILRPLMYEVIPQLPGYFLKKSTLPDSSSAVITDSEKSDHSQKADLSALIRGVNTVFGESNTKNPTALIMSTDDLKQQTPPLPDYSNYKLLEDERQNFPKQGISLSPQPAFVSSIDKADENEEHAQYKNVMDYISEINKKPTQEDLQNKDTPLNNEEFSRTLTEERALQDKNVFNGRTAKDEGEKGSNFWDRFKKSEFSEHLMDFFSGLSQGQTPEESFSNAGIALRQGNHERAQRQQTLEFLRSKGYSEEDAKAFLQYPDFAQKMIENTLNSEEGYRTLTAEEKAEYGLPENVPFQVSSSGKIIPVSSPEGGYRTLTAEEKVEYGLPEDVPFQVSSSGKIIPVQGMQGSKSAAEAGYTLVKDKSTQSGLRAIPITGSAAERTLIKEKNEALLRYAEGIARGERLVNTSKDLMKILDENPRTVGTIGHLLSMMPGSEGADFAAILKTLKSNIAIDTLQKMKALAPNGASGFGNLSNVEFEALQNSIAALGTNLTAEQMKKSLQTIIDTYSKANRATKMLLFGQEALTVELVQEAYGITPDQQNDEKSEESDNQFNKYFEALPEGTMFVDSDGHIKEKQING</sequence>
<keyword evidence="2" id="KW-1185">Reference proteome</keyword>
<protein>
    <submittedName>
        <fullName evidence="1">Uncharacterized protein</fullName>
    </submittedName>
</protein>
<proteinExistence type="predicted"/>
<gene>
    <name evidence="1" type="ORF">M4Z11_05325</name>
</gene>
<name>A0ABT0P9S1_9HYPH</name>
<reference evidence="1 2" key="1">
    <citation type="submission" date="2022-05" db="EMBL/GenBank/DDBJ databases">
        <title>Description of the Bartonella bilalgolemii sp. nov. Isolated from Apodemus uralensis (Pallas 1811).</title>
        <authorList>
            <person name="Zgheib R."/>
            <person name="Celebi B."/>
        </authorList>
    </citation>
    <scope>NUCLEOTIDE SEQUENCE [LARGE SCALE GENOMIC DNA]</scope>
    <source>
        <strain evidence="1 2">G70</strain>
    </source>
</reference>
<comment type="caution">
    <text evidence="1">The sequence shown here is derived from an EMBL/GenBank/DDBJ whole genome shotgun (WGS) entry which is preliminary data.</text>
</comment>
<dbReference type="EMBL" id="JAMCOF010000008">
    <property type="protein sequence ID" value="MCL6230017.1"/>
    <property type="molecule type" value="Genomic_DNA"/>
</dbReference>
<evidence type="ECO:0000313" key="2">
    <source>
        <dbReference type="Proteomes" id="UP001523003"/>
    </source>
</evidence>
<accession>A0ABT0P9S1</accession>